<evidence type="ECO:0000256" key="4">
    <source>
        <dbReference type="ARBA" id="ARBA00022723"/>
    </source>
</evidence>
<gene>
    <name evidence="12" type="primary">glnA_2</name>
    <name evidence="12" type="ORF">GCM10010151_54090</name>
</gene>
<evidence type="ECO:0000256" key="3">
    <source>
        <dbReference type="ARBA" id="ARBA00022598"/>
    </source>
</evidence>
<evidence type="ECO:0000259" key="10">
    <source>
        <dbReference type="PROSITE" id="PS51986"/>
    </source>
</evidence>
<evidence type="ECO:0000256" key="2">
    <source>
        <dbReference type="ARBA" id="ARBA00009897"/>
    </source>
</evidence>
<keyword evidence="4" id="KW-0479">Metal-binding</keyword>
<organism evidence="12 13">
    <name type="scientific">Actinoallomurus spadix</name>
    <dbReference type="NCBI Taxonomy" id="79912"/>
    <lineage>
        <taxon>Bacteria</taxon>
        <taxon>Bacillati</taxon>
        <taxon>Actinomycetota</taxon>
        <taxon>Actinomycetes</taxon>
        <taxon>Streptosporangiales</taxon>
        <taxon>Thermomonosporaceae</taxon>
        <taxon>Actinoallomurus</taxon>
    </lineage>
</organism>
<keyword evidence="6" id="KW-0067">ATP-binding</keyword>
<evidence type="ECO:0000256" key="1">
    <source>
        <dbReference type="ARBA" id="ARBA00001946"/>
    </source>
</evidence>
<keyword evidence="7" id="KW-0460">Magnesium</keyword>
<sequence>MDRQQEFVLRTLEERDIRFIRLWFTDVLGFLKSVAVAPAELEQAFAEGIGFDGSAVEGFARVYEADMLAKPDPSTFQVLPWRAESPGTARMFCDILMPDGSPSFADPRYVLKRTLGRAADLGFTFYTHPELEFYLLGQQPDDGSEPTPVDLGGYFDHTPHRAAHDFRRNAIMMLESMGISVEFSHHEGGPGQQEIDLRYADALTTADNIMTFRLVMKEVALEQEVHASFMPKPFTEYPGSGMHTHMSLFEGDRNAFYEPGAEYQLSKVGRAFIAGLLRHAAEITAVTNQWVNSYKRLWGGVGASAGAGGEAPPYICWGHNNRSALVRVPMYKPQKGHATRIEFRAPDTACNPYLAFAVILGAGLRGIEQGYELPPGAEDDVWALTAAERRAMGIEPLPQSLDEAITAMERSELVAEVLGEHVFDFFLRNKRVEWEDYRRQVTEYERRRYLSIL</sequence>
<comment type="similarity">
    <text evidence="2 8 9">Belongs to the glutamine synthetase family.</text>
</comment>
<feature type="domain" description="GS catalytic" evidence="11">
    <location>
        <begin position="107"/>
        <end position="453"/>
    </location>
</feature>
<dbReference type="Gene3D" id="3.10.20.70">
    <property type="entry name" value="Glutamine synthetase, N-terminal domain"/>
    <property type="match status" value="1"/>
</dbReference>
<dbReference type="SMART" id="SM01230">
    <property type="entry name" value="Gln-synt_C"/>
    <property type="match status" value="1"/>
</dbReference>
<keyword evidence="13" id="KW-1185">Reference proteome</keyword>
<comment type="cofactor">
    <cofactor evidence="1">
        <name>Mg(2+)</name>
        <dbReference type="ChEBI" id="CHEBI:18420"/>
    </cofactor>
</comment>
<proteinExistence type="inferred from homology"/>
<evidence type="ECO:0000256" key="9">
    <source>
        <dbReference type="RuleBase" id="RU000384"/>
    </source>
</evidence>
<name>A0ABP3H2K2_9ACTN</name>
<dbReference type="Pfam" id="PF03951">
    <property type="entry name" value="Gln-synt_N"/>
    <property type="match status" value="1"/>
</dbReference>
<dbReference type="InterPro" id="IPR008146">
    <property type="entry name" value="Gln_synth_cat_dom"/>
</dbReference>
<keyword evidence="3 12" id="KW-0436">Ligase</keyword>
<dbReference type="PANTHER" id="PTHR43785">
    <property type="entry name" value="GAMMA-GLUTAMYLPUTRESCINE SYNTHETASE"/>
    <property type="match status" value="1"/>
</dbReference>
<dbReference type="GO" id="GO:0016874">
    <property type="term" value="F:ligase activity"/>
    <property type="evidence" value="ECO:0007669"/>
    <property type="project" value="UniProtKB-KW"/>
</dbReference>
<dbReference type="InterPro" id="IPR027303">
    <property type="entry name" value="Gln_synth_gly_rich_site"/>
</dbReference>
<evidence type="ECO:0000256" key="8">
    <source>
        <dbReference type="PROSITE-ProRule" id="PRU01330"/>
    </source>
</evidence>
<dbReference type="Proteomes" id="UP001501822">
    <property type="component" value="Unassembled WGS sequence"/>
</dbReference>
<dbReference type="Gene3D" id="3.30.590.10">
    <property type="entry name" value="Glutamine synthetase/guanido kinase, catalytic domain"/>
    <property type="match status" value="1"/>
</dbReference>
<accession>A0ABP3H2K2</accession>
<dbReference type="InterPro" id="IPR008147">
    <property type="entry name" value="Gln_synt_N"/>
</dbReference>
<evidence type="ECO:0000313" key="12">
    <source>
        <dbReference type="EMBL" id="GAA0357640.1"/>
    </source>
</evidence>
<dbReference type="PROSITE" id="PS51986">
    <property type="entry name" value="GS_BETA_GRASP"/>
    <property type="match status" value="1"/>
</dbReference>
<dbReference type="SUPFAM" id="SSF55931">
    <property type="entry name" value="Glutamine synthetase/guanido kinase"/>
    <property type="match status" value="1"/>
</dbReference>
<dbReference type="InterPro" id="IPR036651">
    <property type="entry name" value="Gln_synt_N_sf"/>
</dbReference>
<evidence type="ECO:0000259" key="11">
    <source>
        <dbReference type="PROSITE" id="PS51987"/>
    </source>
</evidence>
<evidence type="ECO:0000313" key="13">
    <source>
        <dbReference type="Proteomes" id="UP001501822"/>
    </source>
</evidence>
<dbReference type="PROSITE" id="PS51987">
    <property type="entry name" value="GS_CATALYTIC"/>
    <property type="match status" value="1"/>
</dbReference>
<dbReference type="EMBL" id="BAAABM010000049">
    <property type="protein sequence ID" value="GAA0357640.1"/>
    <property type="molecule type" value="Genomic_DNA"/>
</dbReference>
<evidence type="ECO:0000256" key="5">
    <source>
        <dbReference type="ARBA" id="ARBA00022741"/>
    </source>
</evidence>
<reference evidence="13" key="1">
    <citation type="journal article" date="2019" name="Int. J. Syst. Evol. Microbiol.">
        <title>The Global Catalogue of Microorganisms (GCM) 10K type strain sequencing project: providing services to taxonomists for standard genome sequencing and annotation.</title>
        <authorList>
            <consortium name="The Broad Institute Genomics Platform"/>
            <consortium name="The Broad Institute Genome Sequencing Center for Infectious Disease"/>
            <person name="Wu L."/>
            <person name="Ma J."/>
        </authorList>
    </citation>
    <scope>NUCLEOTIDE SEQUENCE [LARGE SCALE GENOMIC DNA]</scope>
    <source>
        <strain evidence="13">JCM 3146</strain>
    </source>
</reference>
<feature type="domain" description="GS beta-grasp" evidence="10">
    <location>
        <begin position="15"/>
        <end position="100"/>
    </location>
</feature>
<comment type="caution">
    <text evidence="12">The sequence shown here is derived from an EMBL/GenBank/DDBJ whole genome shotgun (WGS) entry which is preliminary data.</text>
</comment>
<dbReference type="PROSITE" id="PS00181">
    <property type="entry name" value="GLNA_ATP"/>
    <property type="match status" value="1"/>
</dbReference>
<protein>
    <submittedName>
        <fullName evidence="12">Type I glutamate--ammonia ligase</fullName>
    </submittedName>
</protein>
<dbReference type="SUPFAM" id="SSF54368">
    <property type="entry name" value="Glutamine synthetase, N-terminal domain"/>
    <property type="match status" value="1"/>
</dbReference>
<dbReference type="Pfam" id="PF00120">
    <property type="entry name" value="Gln-synt_C"/>
    <property type="match status" value="1"/>
</dbReference>
<dbReference type="InterPro" id="IPR014746">
    <property type="entry name" value="Gln_synth/guanido_kin_cat_dom"/>
</dbReference>
<evidence type="ECO:0000256" key="7">
    <source>
        <dbReference type="ARBA" id="ARBA00022842"/>
    </source>
</evidence>
<keyword evidence="5" id="KW-0547">Nucleotide-binding</keyword>
<evidence type="ECO:0000256" key="6">
    <source>
        <dbReference type="ARBA" id="ARBA00022840"/>
    </source>
</evidence>
<dbReference type="PANTHER" id="PTHR43785:SF11">
    <property type="entry name" value="GAMMA-GLUTAMYLPOLYAMINE SYNTHETASE GLNA2"/>
    <property type="match status" value="1"/>
</dbReference>
<dbReference type="RefSeq" id="WP_252810213.1">
    <property type="nucleotide sequence ID" value="NZ_BAAABM010000049.1"/>
</dbReference>